<dbReference type="Proteomes" id="UP000792457">
    <property type="component" value="Unassembled WGS sequence"/>
</dbReference>
<feature type="compositionally biased region" description="Basic and acidic residues" evidence="1">
    <location>
        <begin position="222"/>
        <end position="234"/>
    </location>
</feature>
<feature type="region of interest" description="Disordered" evidence="1">
    <location>
        <begin position="219"/>
        <end position="253"/>
    </location>
</feature>
<name>A0A8K0NRX0_LADFU</name>
<dbReference type="EMBL" id="KZ308134">
    <property type="protein sequence ID" value="KAG8222440.1"/>
    <property type="molecule type" value="Genomic_DNA"/>
</dbReference>
<organism evidence="2 3">
    <name type="scientific">Ladona fulva</name>
    <name type="common">Scarce chaser dragonfly</name>
    <name type="synonym">Libellula fulva</name>
    <dbReference type="NCBI Taxonomy" id="123851"/>
    <lineage>
        <taxon>Eukaryota</taxon>
        <taxon>Metazoa</taxon>
        <taxon>Ecdysozoa</taxon>
        <taxon>Arthropoda</taxon>
        <taxon>Hexapoda</taxon>
        <taxon>Insecta</taxon>
        <taxon>Pterygota</taxon>
        <taxon>Palaeoptera</taxon>
        <taxon>Odonata</taxon>
        <taxon>Epiprocta</taxon>
        <taxon>Anisoptera</taxon>
        <taxon>Libelluloidea</taxon>
        <taxon>Libellulidae</taxon>
        <taxon>Ladona</taxon>
    </lineage>
</organism>
<sequence>MALKLDDFLGKKKEPSPVLDNSKAQIATKEEFEKLLDRVPEYRIRPEKVKPEDVKIRDKDFSFRSRKVKAKKDIHGSGIKKKGKSKDRGEYTFANPVPPSMRSIRLEDLCSVPIHWKMLTDLRPKIRMEEEMFSRLVEMGKLHLQRCQLDKRQAYAARLGHSANSKESMIRRSKNRAGIVETRVLSCSECGEEFCNGSVCKIYSYDAFFRTPILTVTTSKVGGDKKEGDGGEEKKKRKKTKKKKKKKADQSED</sequence>
<feature type="compositionally biased region" description="Basic and acidic residues" evidence="1">
    <location>
        <begin position="1"/>
        <end position="15"/>
    </location>
</feature>
<dbReference type="OrthoDB" id="8250201at2759"/>
<feature type="compositionally biased region" description="Basic residues" evidence="1">
    <location>
        <begin position="235"/>
        <end position="247"/>
    </location>
</feature>
<reference evidence="2" key="2">
    <citation type="submission" date="2017-10" db="EMBL/GenBank/DDBJ databases">
        <title>Ladona fulva Genome sequencing and assembly.</title>
        <authorList>
            <person name="Murali S."/>
            <person name="Richards S."/>
            <person name="Bandaranaike D."/>
            <person name="Bellair M."/>
            <person name="Blankenburg K."/>
            <person name="Chao H."/>
            <person name="Dinh H."/>
            <person name="Doddapaneni H."/>
            <person name="Dugan-Rocha S."/>
            <person name="Elkadiri S."/>
            <person name="Gnanaolivu R."/>
            <person name="Hernandez B."/>
            <person name="Skinner E."/>
            <person name="Javaid M."/>
            <person name="Lee S."/>
            <person name="Li M."/>
            <person name="Ming W."/>
            <person name="Munidasa M."/>
            <person name="Muniz J."/>
            <person name="Nguyen L."/>
            <person name="Hughes D."/>
            <person name="Osuji N."/>
            <person name="Pu L.-L."/>
            <person name="Puazo M."/>
            <person name="Qu C."/>
            <person name="Quiroz J."/>
            <person name="Raj R."/>
            <person name="Weissenberger G."/>
            <person name="Xin Y."/>
            <person name="Zou X."/>
            <person name="Han Y."/>
            <person name="Worley K."/>
            <person name="Muzny D."/>
            <person name="Gibbs R."/>
        </authorList>
    </citation>
    <scope>NUCLEOTIDE SEQUENCE</scope>
    <source>
        <strain evidence="2">Sampled in the wild</strain>
    </source>
</reference>
<evidence type="ECO:0000313" key="2">
    <source>
        <dbReference type="EMBL" id="KAG8222440.1"/>
    </source>
</evidence>
<proteinExistence type="predicted"/>
<protein>
    <submittedName>
        <fullName evidence="2">Uncharacterized protein</fullName>
    </submittedName>
</protein>
<keyword evidence="3" id="KW-1185">Reference proteome</keyword>
<gene>
    <name evidence="2" type="ORF">J437_LFUL002175</name>
</gene>
<evidence type="ECO:0000256" key="1">
    <source>
        <dbReference type="SAM" id="MobiDB-lite"/>
    </source>
</evidence>
<feature type="region of interest" description="Disordered" evidence="1">
    <location>
        <begin position="1"/>
        <end position="22"/>
    </location>
</feature>
<evidence type="ECO:0000313" key="3">
    <source>
        <dbReference type="Proteomes" id="UP000792457"/>
    </source>
</evidence>
<reference evidence="2" key="1">
    <citation type="submission" date="2013-04" db="EMBL/GenBank/DDBJ databases">
        <authorList>
            <person name="Qu J."/>
            <person name="Murali S.C."/>
            <person name="Bandaranaike D."/>
            <person name="Bellair M."/>
            <person name="Blankenburg K."/>
            <person name="Chao H."/>
            <person name="Dinh H."/>
            <person name="Doddapaneni H."/>
            <person name="Downs B."/>
            <person name="Dugan-Rocha S."/>
            <person name="Elkadiri S."/>
            <person name="Gnanaolivu R.D."/>
            <person name="Hernandez B."/>
            <person name="Javaid M."/>
            <person name="Jayaseelan J.C."/>
            <person name="Lee S."/>
            <person name="Li M."/>
            <person name="Ming W."/>
            <person name="Munidasa M."/>
            <person name="Muniz J."/>
            <person name="Nguyen L."/>
            <person name="Ongeri F."/>
            <person name="Osuji N."/>
            <person name="Pu L.-L."/>
            <person name="Puazo M."/>
            <person name="Qu C."/>
            <person name="Quiroz J."/>
            <person name="Raj R."/>
            <person name="Weissenberger G."/>
            <person name="Xin Y."/>
            <person name="Zou X."/>
            <person name="Han Y."/>
            <person name="Richards S."/>
            <person name="Worley K."/>
            <person name="Muzny D."/>
            <person name="Gibbs R."/>
        </authorList>
    </citation>
    <scope>NUCLEOTIDE SEQUENCE</scope>
    <source>
        <strain evidence="2">Sampled in the wild</strain>
    </source>
</reference>
<dbReference type="AlphaFoldDB" id="A0A8K0NRX0"/>
<accession>A0A8K0NRX0</accession>
<comment type="caution">
    <text evidence="2">The sequence shown here is derived from an EMBL/GenBank/DDBJ whole genome shotgun (WGS) entry which is preliminary data.</text>
</comment>